<evidence type="ECO:0000256" key="2">
    <source>
        <dbReference type="SAM" id="MobiDB-lite"/>
    </source>
</evidence>
<dbReference type="PROSITE" id="PS51031">
    <property type="entry name" value="BESS"/>
    <property type="match status" value="1"/>
</dbReference>
<dbReference type="Pfam" id="PF02944">
    <property type="entry name" value="BESS"/>
    <property type="match status" value="1"/>
</dbReference>
<feature type="domain" description="BESS" evidence="3">
    <location>
        <begin position="112"/>
        <end position="151"/>
    </location>
</feature>
<evidence type="ECO:0000259" key="3">
    <source>
        <dbReference type="PROSITE" id="PS51031"/>
    </source>
</evidence>
<protein>
    <recommendedName>
        <fullName evidence="3">BESS domain-containing protein</fullName>
    </recommendedName>
</protein>
<feature type="region of interest" description="Disordered" evidence="2">
    <location>
        <begin position="1"/>
        <end position="82"/>
    </location>
</feature>
<dbReference type="Proteomes" id="UP000823941">
    <property type="component" value="Chromosome 12"/>
</dbReference>
<feature type="compositionally biased region" description="Low complexity" evidence="2">
    <location>
        <begin position="38"/>
        <end position="47"/>
    </location>
</feature>
<comment type="caution">
    <text evidence="4">The sequence shown here is derived from an EMBL/GenBank/DDBJ whole genome shotgun (WGS) entry which is preliminary data.</text>
</comment>
<sequence>MGESNLIIEEDTEVSQATEDEPSPSSLHSSPPPPSVSPVPSTSASSQPPTPHLSGQQIPPKATTPKEKETQNSSRKRLKATEIRAEYLEIEKKKLKLMEADLAGGKEKDIPRSDDYHFLMSLLPEMEKLNVLQKLRLRNKFTQALMDEISMNQYTGVTGYQDYFTQPPPSDYGTHYINNLN</sequence>
<evidence type="ECO:0000313" key="4">
    <source>
        <dbReference type="EMBL" id="KAG7306202.1"/>
    </source>
</evidence>
<keyword evidence="5" id="KW-1185">Reference proteome</keyword>
<evidence type="ECO:0000256" key="1">
    <source>
        <dbReference type="PROSITE-ProRule" id="PRU00371"/>
    </source>
</evidence>
<evidence type="ECO:0000313" key="5">
    <source>
        <dbReference type="Proteomes" id="UP000823941"/>
    </source>
</evidence>
<comment type="subcellular location">
    <subcellularLocation>
        <location evidence="1">Nucleus</location>
    </subcellularLocation>
</comment>
<organism evidence="4 5">
    <name type="scientific">Plutella xylostella</name>
    <name type="common">Diamondback moth</name>
    <name type="synonym">Plutella maculipennis</name>
    <dbReference type="NCBI Taxonomy" id="51655"/>
    <lineage>
        <taxon>Eukaryota</taxon>
        <taxon>Metazoa</taxon>
        <taxon>Ecdysozoa</taxon>
        <taxon>Arthropoda</taxon>
        <taxon>Hexapoda</taxon>
        <taxon>Insecta</taxon>
        <taxon>Pterygota</taxon>
        <taxon>Neoptera</taxon>
        <taxon>Endopterygota</taxon>
        <taxon>Lepidoptera</taxon>
        <taxon>Glossata</taxon>
        <taxon>Ditrysia</taxon>
        <taxon>Yponomeutoidea</taxon>
        <taxon>Plutellidae</taxon>
        <taxon>Plutella</taxon>
    </lineage>
</organism>
<gene>
    <name evidence="4" type="ORF">JYU34_008803</name>
</gene>
<proteinExistence type="predicted"/>
<dbReference type="EMBL" id="JAHIBW010000012">
    <property type="protein sequence ID" value="KAG7306202.1"/>
    <property type="molecule type" value="Genomic_DNA"/>
</dbReference>
<accession>A0ABQ7QLU7</accession>
<reference evidence="4 5" key="1">
    <citation type="submission" date="2021-06" db="EMBL/GenBank/DDBJ databases">
        <title>A haploid diamondback moth (Plutella xylostella L.) genome assembly resolves 31 chromosomes and identifies a diamide resistance mutation.</title>
        <authorList>
            <person name="Ward C.M."/>
            <person name="Perry K.D."/>
            <person name="Baker G."/>
            <person name="Powis K."/>
            <person name="Heckel D.G."/>
            <person name="Baxter S.W."/>
        </authorList>
    </citation>
    <scope>NUCLEOTIDE SEQUENCE [LARGE SCALE GENOMIC DNA]</scope>
    <source>
        <strain evidence="4 5">LV</strain>
        <tissue evidence="4">Single pupa</tissue>
    </source>
</reference>
<feature type="compositionally biased region" description="Acidic residues" evidence="2">
    <location>
        <begin position="8"/>
        <end position="22"/>
    </location>
</feature>
<keyword evidence="1" id="KW-0539">Nucleus</keyword>
<name>A0ABQ7QLU7_PLUXY</name>
<dbReference type="InterPro" id="IPR004210">
    <property type="entry name" value="BESS_motif"/>
</dbReference>